<dbReference type="InterPro" id="IPR051909">
    <property type="entry name" value="MFP_Cation_Efflux"/>
</dbReference>
<gene>
    <name evidence="6" type="ORF">HDF22_005460</name>
    <name evidence="5" type="ORF">HDF23_004901</name>
</gene>
<dbReference type="Gene3D" id="2.40.420.20">
    <property type="match status" value="1"/>
</dbReference>
<dbReference type="PANTHER" id="PTHR30097:SF4">
    <property type="entry name" value="SLR6042 PROTEIN"/>
    <property type="match status" value="1"/>
</dbReference>
<dbReference type="EMBL" id="JACHCB010000016">
    <property type="protein sequence ID" value="MBB6112128.1"/>
    <property type="molecule type" value="Genomic_DNA"/>
</dbReference>
<evidence type="ECO:0000313" key="7">
    <source>
        <dbReference type="Proteomes" id="UP000541583"/>
    </source>
</evidence>
<feature type="domain" description="CusB-like beta-barrel" evidence="3">
    <location>
        <begin position="218"/>
        <end position="294"/>
    </location>
</feature>
<keyword evidence="7" id="KW-1185">Reference proteome</keyword>
<dbReference type="SUPFAM" id="SSF111369">
    <property type="entry name" value="HlyD-like secretion proteins"/>
    <property type="match status" value="1"/>
</dbReference>
<reference evidence="7 8" key="1">
    <citation type="submission" date="2020-08" db="EMBL/GenBank/DDBJ databases">
        <title>Genomic Encyclopedia of Type Strains, Phase IV (KMG-V): Genome sequencing to study the core and pangenomes of soil and plant-associated prokaryotes.</title>
        <authorList>
            <person name="Whitman W."/>
        </authorList>
    </citation>
    <scope>NUCLEOTIDE SEQUENCE [LARGE SCALE GENOMIC DNA]</scope>
    <source>
        <strain evidence="5 7">ANJLi2</strain>
        <strain evidence="6 8">MP601</strain>
    </source>
</reference>
<dbReference type="RefSeq" id="WP_076377098.1">
    <property type="nucleotide sequence ID" value="NZ_FTMG01000016.1"/>
</dbReference>
<dbReference type="GO" id="GO:0016020">
    <property type="term" value="C:membrane"/>
    <property type="evidence" value="ECO:0007669"/>
    <property type="project" value="InterPro"/>
</dbReference>
<dbReference type="Gene3D" id="2.40.30.170">
    <property type="match status" value="1"/>
</dbReference>
<dbReference type="Gene3D" id="1.10.287.470">
    <property type="entry name" value="Helix hairpin bin"/>
    <property type="match status" value="1"/>
</dbReference>
<dbReference type="FunFam" id="2.40.30.170:FF:000010">
    <property type="entry name" value="Efflux RND transporter periplasmic adaptor subunit"/>
    <property type="match status" value="1"/>
</dbReference>
<dbReference type="Proteomes" id="UP000541583">
    <property type="component" value="Unassembled WGS sequence"/>
</dbReference>
<evidence type="ECO:0000313" key="5">
    <source>
        <dbReference type="EMBL" id="MBB6112128.1"/>
    </source>
</evidence>
<proteinExistence type="inferred from homology"/>
<dbReference type="OrthoDB" id="9806939at2"/>
<name>A0A1N7F199_9SPHI</name>
<dbReference type="Proteomes" id="UP000548326">
    <property type="component" value="Unassembled WGS sequence"/>
</dbReference>
<dbReference type="GO" id="GO:0030313">
    <property type="term" value="C:cell envelope"/>
    <property type="evidence" value="ECO:0007669"/>
    <property type="project" value="TreeGrafter"/>
</dbReference>
<dbReference type="STRING" id="354630.SAMN05421821_11652"/>
<dbReference type="GO" id="GO:0060003">
    <property type="term" value="P:copper ion export"/>
    <property type="evidence" value="ECO:0007669"/>
    <property type="project" value="TreeGrafter"/>
</dbReference>
<evidence type="ECO:0000259" key="3">
    <source>
        <dbReference type="Pfam" id="PF25954"/>
    </source>
</evidence>
<dbReference type="Gene3D" id="2.40.50.100">
    <property type="match status" value="1"/>
</dbReference>
<comment type="caution">
    <text evidence="6">The sequence shown here is derived from an EMBL/GenBank/DDBJ whole genome shotgun (WGS) entry which is preliminary data.</text>
</comment>
<protein>
    <submittedName>
        <fullName evidence="6">Cobalt-zinc-cadmium efflux system membrane fusion protein</fullName>
    </submittedName>
</protein>
<dbReference type="GO" id="GO:0022857">
    <property type="term" value="F:transmembrane transporter activity"/>
    <property type="evidence" value="ECO:0007669"/>
    <property type="project" value="InterPro"/>
</dbReference>
<evidence type="ECO:0000256" key="2">
    <source>
        <dbReference type="ARBA" id="ARBA00022448"/>
    </source>
</evidence>
<dbReference type="InterPro" id="IPR006143">
    <property type="entry name" value="RND_pump_MFP"/>
</dbReference>
<dbReference type="Pfam" id="PF25973">
    <property type="entry name" value="BSH_CzcB"/>
    <property type="match status" value="1"/>
</dbReference>
<comment type="similarity">
    <text evidence="1">Belongs to the membrane fusion protein (MFP) (TC 8.A.1) family.</text>
</comment>
<organism evidence="6 8">
    <name type="scientific">Mucilaginibacter lappiensis</name>
    <dbReference type="NCBI Taxonomy" id="354630"/>
    <lineage>
        <taxon>Bacteria</taxon>
        <taxon>Pseudomonadati</taxon>
        <taxon>Bacteroidota</taxon>
        <taxon>Sphingobacteriia</taxon>
        <taxon>Sphingobacteriales</taxon>
        <taxon>Sphingobacteriaceae</taxon>
        <taxon>Mucilaginibacter</taxon>
    </lineage>
</organism>
<sequence length="367" mass="40268">MKRSTPINTLIFVAAVLLLLNLFACNSDENKEAARVPYTVPDSLMKTLVIDTVKVTNITYAIKFNGAVDFNTDKVINIFPLISGTLQDINVMQGDQVKAGQVLGVIKSAEVANYNVALINAETNVRLTAKQLDQQKDLFKSGLASKVDITSAEVNYEQAIAARTAAQRILRINGNNPNGEYVIKSPIDGFVVQKNVTNSISIRTDNSAPMFTISNLKKIWVEANVYEENIGKVHEGDEAEVSTISYPDKVFKGKVDKLMNVLDPNSKVMKMKVVLDNPNFMLKPQMFATVTVNNTENEQAIAVSSSDLIFDHSQYYVIILKGPKDVQIRSVEVSSINGKLAYIKSGVSKGDRLIGSQAVLIYGSLNN</sequence>
<dbReference type="PANTHER" id="PTHR30097">
    <property type="entry name" value="CATION EFFLUX SYSTEM PROTEIN CUSB"/>
    <property type="match status" value="1"/>
</dbReference>
<evidence type="ECO:0000256" key="1">
    <source>
        <dbReference type="ARBA" id="ARBA00009477"/>
    </source>
</evidence>
<feature type="domain" description="CzcB-like barrel-sandwich hybrid" evidence="4">
    <location>
        <begin position="75"/>
        <end position="214"/>
    </location>
</feature>
<evidence type="ECO:0000313" key="6">
    <source>
        <dbReference type="EMBL" id="MBB6131309.1"/>
    </source>
</evidence>
<dbReference type="AlphaFoldDB" id="A0A1N7F199"/>
<keyword evidence="2" id="KW-0813">Transport</keyword>
<evidence type="ECO:0000313" key="8">
    <source>
        <dbReference type="Proteomes" id="UP000548326"/>
    </source>
</evidence>
<dbReference type="NCBIfam" id="TIGR01730">
    <property type="entry name" value="RND_mfp"/>
    <property type="match status" value="1"/>
</dbReference>
<dbReference type="GO" id="GO:0015679">
    <property type="term" value="P:plasma membrane copper ion transport"/>
    <property type="evidence" value="ECO:0007669"/>
    <property type="project" value="TreeGrafter"/>
</dbReference>
<accession>A0A1N7F199</accession>
<dbReference type="Pfam" id="PF25954">
    <property type="entry name" value="Beta-barrel_RND_2"/>
    <property type="match status" value="1"/>
</dbReference>
<evidence type="ECO:0000259" key="4">
    <source>
        <dbReference type="Pfam" id="PF25973"/>
    </source>
</evidence>
<dbReference type="InterPro" id="IPR058792">
    <property type="entry name" value="Beta-barrel_RND_2"/>
</dbReference>
<dbReference type="EMBL" id="JACHCA010000022">
    <property type="protein sequence ID" value="MBB6131309.1"/>
    <property type="molecule type" value="Genomic_DNA"/>
</dbReference>
<dbReference type="InterPro" id="IPR058647">
    <property type="entry name" value="BSH_CzcB-like"/>
</dbReference>